<protein>
    <submittedName>
        <fullName evidence="2">Transporter</fullName>
    </submittedName>
</protein>
<evidence type="ECO:0000313" key="2">
    <source>
        <dbReference type="EMBL" id="KAK3921290.1"/>
    </source>
</evidence>
<feature type="transmembrane region" description="Helical" evidence="1">
    <location>
        <begin position="262"/>
        <end position="283"/>
    </location>
</feature>
<feature type="transmembrane region" description="Helical" evidence="1">
    <location>
        <begin position="24"/>
        <end position="43"/>
    </location>
</feature>
<name>A0AAE1LJ34_9NEOP</name>
<accession>A0AAE1LJ34</accession>
<feature type="transmembrane region" description="Helical" evidence="1">
    <location>
        <begin position="303"/>
        <end position="320"/>
    </location>
</feature>
<dbReference type="EMBL" id="JAHWGI010001033">
    <property type="protein sequence ID" value="KAK3921290.1"/>
    <property type="molecule type" value="Genomic_DNA"/>
</dbReference>
<feature type="transmembrane region" description="Helical" evidence="1">
    <location>
        <begin position="153"/>
        <end position="173"/>
    </location>
</feature>
<feature type="transmembrane region" description="Helical" evidence="1">
    <location>
        <begin position="55"/>
        <end position="80"/>
    </location>
</feature>
<dbReference type="AlphaFoldDB" id="A0AAE1LJ34"/>
<dbReference type="Proteomes" id="UP001219518">
    <property type="component" value="Unassembled WGS sequence"/>
</dbReference>
<proteinExistence type="predicted"/>
<evidence type="ECO:0000313" key="3">
    <source>
        <dbReference type="Proteomes" id="UP001219518"/>
    </source>
</evidence>
<organism evidence="2 3">
    <name type="scientific">Frankliniella fusca</name>
    <dbReference type="NCBI Taxonomy" id="407009"/>
    <lineage>
        <taxon>Eukaryota</taxon>
        <taxon>Metazoa</taxon>
        <taxon>Ecdysozoa</taxon>
        <taxon>Arthropoda</taxon>
        <taxon>Hexapoda</taxon>
        <taxon>Insecta</taxon>
        <taxon>Pterygota</taxon>
        <taxon>Neoptera</taxon>
        <taxon>Paraneoptera</taxon>
        <taxon>Thysanoptera</taxon>
        <taxon>Terebrantia</taxon>
        <taxon>Thripoidea</taxon>
        <taxon>Thripidae</taxon>
        <taxon>Frankliniella</taxon>
    </lineage>
</organism>
<feature type="transmembrane region" description="Helical" evidence="1">
    <location>
        <begin position="92"/>
        <end position="112"/>
    </location>
</feature>
<sequence>MLGVMSIIGLNCAAGWPPRYFRALRWYGALTVLARTWCIYVSVWSLTRQDASPRYGLMLCLYEMSIKGVAVIITQGVLLLRGRHLCRLTESLLLYARVGAPSAGWGATPAVAPSFWLLTMFMAAWSARTTSHHASGAVEAITYLLGDLMPTMALLNFNISQLLLLSIFVGFAIDESRHVREWLSAMMGEQPLQGWVEKPLDKSPDEFLDDRSLDRSKPPRARTAQLAKQDLLLLKLRELRGRQQFLHDLVVQNNWAFGLGHLCVLLHVFVESVLCLYIGIAYFRRQASSVVPQATSLSEDPAFSLWGIYEISMFAALCILGQRLSDKHSQVYCDLQGYIVTNPQLCSETIMAEVTSRFRSTDTNAGQSPGRLRLALLRCFIFECGRCCSSDVYNRPVPIRAIGIKEANRHETFLKRIYRPD</sequence>
<keyword evidence="1" id="KW-1133">Transmembrane helix</keyword>
<reference evidence="2" key="1">
    <citation type="submission" date="2021-07" db="EMBL/GenBank/DDBJ databases">
        <authorList>
            <person name="Catto M.A."/>
            <person name="Jacobson A."/>
            <person name="Kennedy G."/>
            <person name="Labadie P."/>
            <person name="Hunt B.G."/>
            <person name="Srinivasan R."/>
        </authorList>
    </citation>
    <scope>NUCLEOTIDE SEQUENCE</scope>
    <source>
        <strain evidence="2">PL_HMW_Pooled</strain>
        <tissue evidence="2">Head</tissue>
    </source>
</reference>
<comment type="caution">
    <text evidence="2">The sequence shown here is derived from an EMBL/GenBank/DDBJ whole genome shotgun (WGS) entry which is preliminary data.</text>
</comment>
<keyword evidence="1" id="KW-0472">Membrane</keyword>
<evidence type="ECO:0000256" key="1">
    <source>
        <dbReference type="SAM" id="Phobius"/>
    </source>
</evidence>
<keyword evidence="1" id="KW-0812">Transmembrane</keyword>
<reference evidence="2" key="2">
    <citation type="journal article" date="2023" name="BMC Genomics">
        <title>Pest status, molecular evolution, and epigenetic factors derived from the genome assembly of Frankliniella fusca, a thysanopteran phytovirus vector.</title>
        <authorList>
            <person name="Catto M.A."/>
            <person name="Labadie P.E."/>
            <person name="Jacobson A.L."/>
            <person name="Kennedy G.G."/>
            <person name="Srinivasan R."/>
            <person name="Hunt B.G."/>
        </authorList>
    </citation>
    <scope>NUCLEOTIDE SEQUENCE</scope>
    <source>
        <strain evidence="2">PL_HMW_Pooled</strain>
    </source>
</reference>
<keyword evidence="3" id="KW-1185">Reference proteome</keyword>
<gene>
    <name evidence="2" type="ORF">KUF71_010505</name>
</gene>